<dbReference type="Pfam" id="PF00392">
    <property type="entry name" value="GntR"/>
    <property type="match status" value="1"/>
</dbReference>
<dbReference type="InterPro" id="IPR011663">
    <property type="entry name" value="UTRA"/>
</dbReference>
<evidence type="ECO:0000256" key="2">
    <source>
        <dbReference type="ARBA" id="ARBA00023125"/>
    </source>
</evidence>
<feature type="domain" description="HTH gntR-type" evidence="4">
    <location>
        <begin position="5"/>
        <end position="73"/>
    </location>
</feature>
<sequence length="247" mass="28895">MEYKIPLYIQLKQLILERIADGEYLPGEKIPSEREMAATYKINRMTVKNAVNSLVEDGILYKEKNVGVFVCKKKANRLYTFRNKEKEGEVESSFSAKIQLSGQSIESEVLEKGMVNNRKYVEYKLGLDEGESAYALHRLRKVNRETISLEYCYVPAKFFPDIDDHNFEKASLYAYMEKQNHLPIVFEQKMIVEKARRPFMKPMGLKEDDYVYALEFIGKDAQGNIVEYTQSYLKCDYSIYQFLIESK</sequence>
<gene>
    <name evidence="5" type="ORF">FYJ50_07585</name>
</gene>
<dbReference type="InterPro" id="IPR000524">
    <property type="entry name" value="Tscrpt_reg_HTH_GntR"/>
</dbReference>
<dbReference type="FunFam" id="1.10.10.10:FF:000079">
    <property type="entry name" value="GntR family transcriptional regulator"/>
    <property type="match status" value="1"/>
</dbReference>
<dbReference type="InterPro" id="IPR036388">
    <property type="entry name" value="WH-like_DNA-bd_sf"/>
</dbReference>
<dbReference type="InterPro" id="IPR050679">
    <property type="entry name" value="Bact_HTH_transcr_reg"/>
</dbReference>
<dbReference type="SUPFAM" id="SSF64288">
    <property type="entry name" value="Chorismate lyase-like"/>
    <property type="match status" value="1"/>
</dbReference>
<dbReference type="PROSITE" id="PS50949">
    <property type="entry name" value="HTH_GNTR"/>
    <property type="match status" value="1"/>
</dbReference>
<dbReference type="GO" id="GO:0003700">
    <property type="term" value="F:DNA-binding transcription factor activity"/>
    <property type="evidence" value="ECO:0007669"/>
    <property type="project" value="InterPro"/>
</dbReference>
<keyword evidence="2" id="KW-0238">DNA-binding</keyword>
<dbReference type="InterPro" id="IPR036390">
    <property type="entry name" value="WH_DNA-bd_sf"/>
</dbReference>
<dbReference type="GO" id="GO:0045892">
    <property type="term" value="P:negative regulation of DNA-templated transcription"/>
    <property type="evidence" value="ECO:0007669"/>
    <property type="project" value="TreeGrafter"/>
</dbReference>
<dbReference type="AlphaFoldDB" id="A0A7X2T4C5"/>
<dbReference type="EMBL" id="VUMM01000016">
    <property type="protein sequence ID" value="MSS01953.1"/>
    <property type="molecule type" value="Genomic_DNA"/>
</dbReference>
<protein>
    <submittedName>
        <fullName evidence="5">GntR family transcriptional regulator</fullName>
    </submittedName>
</protein>
<organism evidence="5 6">
    <name type="scientific">Floccifex porci</name>
    <dbReference type="NCBI Taxonomy" id="2606629"/>
    <lineage>
        <taxon>Bacteria</taxon>
        <taxon>Bacillati</taxon>
        <taxon>Bacillota</taxon>
        <taxon>Erysipelotrichia</taxon>
        <taxon>Erysipelotrichales</taxon>
        <taxon>Erysipelotrichaceae</taxon>
        <taxon>Floccifex</taxon>
    </lineage>
</organism>
<dbReference type="InterPro" id="IPR028978">
    <property type="entry name" value="Chorismate_lyase_/UTRA_dom_sf"/>
</dbReference>
<dbReference type="PANTHER" id="PTHR44846">
    <property type="entry name" value="MANNOSYL-D-GLYCERATE TRANSPORT/METABOLISM SYSTEM REPRESSOR MNGR-RELATED"/>
    <property type="match status" value="1"/>
</dbReference>
<proteinExistence type="predicted"/>
<keyword evidence="3" id="KW-0804">Transcription</keyword>
<dbReference type="Gene3D" id="3.40.1410.10">
    <property type="entry name" value="Chorismate lyase-like"/>
    <property type="match status" value="1"/>
</dbReference>
<dbReference type="SMART" id="SM00866">
    <property type="entry name" value="UTRA"/>
    <property type="match status" value="1"/>
</dbReference>
<evidence type="ECO:0000313" key="5">
    <source>
        <dbReference type="EMBL" id="MSS01953.1"/>
    </source>
</evidence>
<keyword evidence="1" id="KW-0805">Transcription regulation</keyword>
<evidence type="ECO:0000259" key="4">
    <source>
        <dbReference type="PROSITE" id="PS50949"/>
    </source>
</evidence>
<name>A0A7X2T4C5_9FIRM</name>
<dbReference type="Pfam" id="PF07702">
    <property type="entry name" value="UTRA"/>
    <property type="match status" value="1"/>
</dbReference>
<accession>A0A7X2T4C5</accession>
<comment type="caution">
    <text evidence="5">The sequence shown here is derived from an EMBL/GenBank/DDBJ whole genome shotgun (WGS) entry which is preliminary data.</text>
</comment>
<dbReference type="SMART" id="SM00345">
    <property type="entry name" value="HTH_GNTR"/>
    <property type="match status" value="1"/>
</dbReference>
<evidence type="ECO:0000256" key="1">
    <source>
        <dbReference type="ARBA" id="ARBA00023015"/>
    </source>
</evidence>
<dbReference type="PRINTS" id="PR00035">
    <property type="entry name" value="HTHGNTR"/>
</dbReference>
<dbReference type="PANTHER" id="PTHR44846:SF1">
    <property type="entry name" value="MANNOSYL-D-GLYCERATE TRANSPORT_METABOLISM SYSTEM REPRESSOR MNGR-RELATED"/>
    <property type="match status" value="1"/>
</dbReference>
<reference evidence="5 6" key="1">
    <citation type="submission" date="2019-08" db="EMBL/GenBank/DDBJ databases">
        <title>In-depth cultivation of the pig gut microbiome towards novel bacterial diversity and tailored functional studies.</title>
        <authorList>
            <person name="Wylensek D."/>
            <person name="Hitch T.C.A."/>
            <person name="Clavel T."/>
        </authorList>
    </citation>
    <scope>NUCLEOTIDE SEQUENCE [LARGE SCALE GENOMIC DNA]</scope>
    <source>
        <strain evidence="5 6">LKV-178-WT-2G</strain>
    </source>
</reference>
<dbReference type="CDD" id="cd07377">
    <property type="entry name" value="WHTH_GntR"/>
    <property type="match status" value="1"/>
</dbReference>
<dbReference type="Gene3D" id="1.10.10.10">
    <property type="entry name" value="Winged helix-like DNA-binding domain superfamily/Winged helix DNA-binding domain"/>
    <property type="match status" value="1"/>
</dbReference>
<evidence type="ECO:0000313" key="6">
    <source>
        <dbReference type="Proteomes" id="UP000470082"/>
    </source>
</evidence>
<evidence type="ECO:0000256" key="3">
    <source>
        <dbReference type="ARBA" id="ARBA00023163"/>
    </source>
</evidence>
<dbReference type="SUPFAM" id="SSF46785">
    <property type="entry name" value="Winged helix' DNA-binding domain"/>
    <property type="match status" value="1"/>
</dbReference>
<keyword evidence="6" id="KW-1185">Reference proteome</keyword>
<dbReference type="Proteomes" id="UP000470082">
    <property type="component" value="Unassembled WGS sequence"/>
</dbReference>
<dbReference type="GO" id="GO:0003677">
    <property type="term" value="F:DNA binding"/>
    <property type="evidence" value="ECO:0007669"/>
    <property type="project" value="UniProtKB-KW"/>
</dbReference>
<dbReference type="RefSeq" id="WP_154460704.1">
    <property type="nucleotide sequence ID" value="NZ_JBJEEW010000090.1"/>
</dbReference>